<organism evidence="2 3">
    <name type="scientific">Streptomyces virens</name>
    <dbReference type="NCBI Taxonomy" id="285572"/>
    <lineage>
        <taxon>Bacteria</taxon>
        <taxon>Bacillati</taxon>
        <taxon>Actinomycetota</taxon>
        <taxon>Actinomycetes</taxon>
        <taxon>Kitasatosporales</taxon>
        <taxon>Streptomycetaceae</taxon>
        <taxon>Streptomyces</taxon>
    </lineage>
</organism>
<feature type="region of interest" description="Disordered" evidence="1">
    <location>
        <begin position="1"/>
        <end position="44"/>
    </location>
</feature>
<dbReference type="InterPro" id="IPR046036">
    <property type="entry name" value="DUF5994"/>
</dbReference>
<dbReference type="EMBL" id="BAAAUH010000004">
    <property type="protein sequence ID" value="GAA3163783.1"/>
    <property type="molecule type" value="Genomic_DNA"/>
</dbReference>
<dbReference type="Proteomes" id="UP001501866">
    <property type="component" value="Unassembled WGS sequence"/>
</dbReference>
<gene>
    <name evidence="2" type="ORF">GCM10010451_09790</name>
</gene>
<reference evidence="3" key="1">
    <citation type="journal article" date="2019" name="Int. J. Syst. Evol. Microbiol.">
        <title>The Global Catalogue of Microorganisms (GCM) 10K type strain sequencing project: providing services to taxonomists for standard genome sequencing and annotation.</title>
        <authorList>
            <consortium name="The Broad Institute Genomics Platform"/>
            <consortium name="The Broad Institute Genome Sequencing Center for Infectious Disease"/>
            <person name="Wu L."/>
            <person name="Ma J."/>
        </authorList>
    </citation>
    <scope>NUCLEOTIDE SEQUENCE [LARGE SCALE GENOMIC DNA]</scope>
    <source>
        <strain evidence="3">JCM 9095</strain>
    </source>
</reference>
<evidence type="ECO:0000313" key="2">
    <source>
        <dbReference type="EMBL" id="GAA3163783.1"/>
    </source>
</evidence>
<comment type="caution">
    <text evidence="2">The sequence shown here is derived from an EMBL/GenBank/DDBJ whole genome shotgun (WGS) entry which is preliminary data.</text>
</comment>
<proteinExistence type="predicted"/>
<keyword evidence="3" id="KW-1185">Reference proteome</keyword>
<sequence length="224" mass="24465">MLQHTGSTAGLVPDATTGRTARGRRSGDRFRSVSMDIASSPPHTEPFRAPSVRLALRAVGLLSRPVGVDGAWWPRTRELTRELAELADVLDPLWGRITHVAVNPRHWPAVRRGTLVVNEHEVTVDWFASHLNPHRILLRSYTAGHWDLLVVPPQTPAAAAARLMAAASATSGDDAPGATELADGRRGWLSNRSAHPAVASAPRLRDPSRRRSPQPVVRRTEVSR</sequence>
<name>A0ABP6P1W0_9ACTN</name>
<protein>
    <submittedName>
        <fullName evidence="2">Uncharacterized protein</fullName>
    </submittedName>
</protein>
<evidence type="ECO:0000256" key="1">
    <source>
        <dbReference type="SAM" id="MobiDB-lite"/>
    </source>
</evidence>
<dbReference type="Pfam" id="PF19457">
    <property type="entry name" value="DUF5994"/>
    <property type="match status" value="1"/>
</dbReference>
<accession>A0ABP6P1W0</accession>
<evidence type="ECO:0000313" key="3">
    <source>
        <dbReference type="Proteomes" id="UP001501866"/>
    </source>
</evidence>
<feature type="region of interest" description="Disordered" evidence="1">
    <location>
        <begin position="169"/>
        <end position="224"/>
    </location>
</feature>